<name>A0ACD5YUU3_AVESA</name>
<protein>
    <submittedName>
        <fullName evidence="1">Uncharacterized protein</fullName>
    </submittedName>
</protein>
<evidence type="ECO:0000313" key="1">
    <source>
        <dbReference type="EnsemblPlants" id="AVESA.00010b.r2.6AG1071140.1.CDS.1"/>
    </source>
</evidence>
<dbReference type="EnsemblPlants" id="AVESA.00010b.r2.6AG1071140.1">
    <property type="protein sequence ID" value="AVESA.00010b.r2.6AG1071140.1.CDS.1"/>
    <property type="gene ID" value="AVESA.00010b.r2.6AG1071140"/>
</dbReference>
<reference evidence="1" key="1">
    <citation type="submission" date="2021-05" db="EMBL/GenBank/DDBJ databases">
        <authorList>
            <person name="Scholz U."/>
            <person name="Mascher M."/>
            <person name="Fiebig A."/>
        </authorList>
    </citation>
    <scope>NUCLEOTIDE SEQUENCE [LARGE SCALE GENOMIC DNA]</scope>
</reference>
<sequence length="504" mass="57318">MAGKHVGAAYQDPALSPPRNVYRDLIRNVAVSRGRYIRQSAHPGSSYSNSSGASSSYCSSASTSATAEFCTDGDHELSKIARLMVNDGYAWRMVNAFGAGGGPDHARLETWFLELDVDWVLQIHQEHGLQRHFQDNPESSLQELVHKWIRALTVIAVSIKELLTTVVNERPVVAVFGKASMDKMLVFVDAIIPALKLQALLDMYVCVSSVSSNSASFYRFKRWTISREARRILCDIDSSLVREERKIREAISRTMGEVKALVEDDDLWAIDIFRGRGEVHRNTRFMVDCIMPVVKAMGSIPYTKQSHLRRLIDDSVHHLKDLLVSKSEEHIFDPSLRYLFLLNNFYYSVAQLSGPWPWPGDHWVQTPECRKLRDSYLHVSWGHVLSHIRRTDFKDSCLDVSCGPLQFSIPKTPFGGSHQHRTSSSSLIQVGKFESAFHKTYQTQKFWKVPEPQLRNMLREAIVGKVISEYRCYLEKDPELEEYISSRSSSPDALKEMLGELFEG</sequence>
<keyword evidence="2" id="KW-1185">Reference proteome</keyword>
<accession>A0ACD5YUU3</accession>
<dbReference type="Proteomes" id="UP001732700">
    <property type="component" value="Chromosome 6A"/>
</dbReference>
<proteinExistence type="predicted"/>
<reference evidence="1" key="2">
    <citation type="submission" date="2025-09" db="UniProtKB">
        <authorList>
            <consortium name="EnsemblPlants"/>
        </authorList>
    </citation>
    <scope>IDENTIFICATION</scope>
</reference>
<organism evidence="1 2">
    <name type="scientific">Avena sativa</name>
    <name type="common">Oat</name>
    <dbReference type="NCBI Taxonomy" id="4498"/>
    <lineage>
        <taxon>Eukaryota</taxon>
        <taxon>Viridiplantae</taxon>
        <taxon>Streptophyta</taxon>
        <taxon>Embryophyta</taxon>
        <taxon>Tracheophyta</taxon>
        <taxon>Spermatophyta</taxon>
        <taxon>Magnoliopsida</taxon>
        <taxon>Liliopsida</taxon>
        <taxon>Poales</taxon>
        <taxon>Poaceae</taxon>
        <taxon>BOP clade</taxon>
        <taxon>Pooideae</taxon>
        <taxon>Poodae</taxon>
        <taxon>Poeae</taxon>
        <taxon>Poeae Chloroplast Group 1 (Aveneae type)</taxon>
        <taxon>Aveninae</taxon>
        <taxon>Avena</taxon>
    </lineage>
</organism>
<evidence type="ECO:0000313" key="2">
    <source>
        <dbReference type="Proteomes" id="UP001732700"/>
    </source>
</evidence>